<feature type="transmembrane region" description="Helical" evidence="1">
    <location>
        <begin position="104"/>
        <end position="123"/>
    </location>
</feature>
<dbReference type="Pfam" id="PF24709">
    <property type="entry name" value="DUF7670"/>
    <property type="match status" value="1"/>
</dbReference>
<evidence type="ECO:0000259" key="2">
    <source>
        <dbReference type="Pfam" id="PF24709"/>
    </source>
</evidence>
<sequence>MFAPKRREPLWLQVSRWLVRLFCFGFIALFLFFFIGEGGIQELPQLKQPDLLRLAFIPGVFFLALLISFPRERFGGILMTLSFVGYHTVSWVSDKKIPTHWDFWWLLIPAILFIVFSVLSQNTRQKRTYQRRRR</sequence>
<keyword evidence="1" id="KW-1133">Transmembrane helix</keyword>
<feature type="domain" description="DUF7670" evidence="2">
    <location>
        <begin position="13"/>
        <end position="122"/>
    </location>
</feature>
<comment type="caution">
    <text evidence="3">The sequence shown here is derived from an EMBL/GenBank/DDBJ whole genome shotgun (WGS) entry which is preliminary data.</text>
</comment>
<evidence type="ECO:0000256" key="1">
    <source>
        <dbReference type="SAM" id="Phobius"/>
    </source>
</evidence>
<feature type="transmembrane region" description="Helical" evidence="1">
    <location>
        <begin position="21"/>
        <end position="40"/>
    </location>
</feature>
<reference evidence="3" key="1">
    <citation type="submission" date="2019-08" db="EMBL/GenBank/DDBJ databases">
        <authorList>
            <person name="Kucharzyk K."/>
            <person name="Murdoch R.W."/>
            <person name="Higgins S."/>
            <person name="Loffler F."/>
        </authorList>
    </citation>
    <scope>NUCLEOTIDE SEQUENCE</scope>
</reference>
<dbReference type="InterPro" id="IPR056087">
    <property type="entry name" value="DUF7670"/>
</dbReference>
<name>A0A644YQ79_9ZZZZ</name>
<gene>
    <name evidence="3" type="ORF">SDC9_76987</name>
</gene>
<feature type="transmembrane region" description="Helical" evidence="1">
    <location>
        <begin position="74"/>
        <end position="92"/>
    </location>
</feature>
<feature type="transmembrane region" description="Helical" evidence="1">
    <location>
        <begin position="52"/>
        <end position="69"/>
    </location>
</feature>
<protein>
    <recommendedName>
        <fullName evidence="2">DUF7670 domain-containing protein</fullName>
    </recommendedName>
</protein>
<keyword evidence="1" id="KW-0812">Transmembrane</keyword>
<accession>A0A644YQ79</accession>
<proteinExistence type="predicted"/>
<organism evidence="3">
    <name type="scientific">bioreactor metagenome</name>
    <dbReference type="NCBI Taxonomy" id="1076179"/>
    <lineage>
        <taxon>unclassified sequences</taxon>
        <taxon>metagenomes</taxon>
        <taxon>ecological metagenomes</taxon>
    </lineage>
</organism>
<dbReference type="EMBL" id="VSSQ01005786">
    <property type="protein sequence ID" value="MPM30437.1"/>
    <property type="molecule type" value="Genomic_DNA"/>
</dbReference>
<keyword evidence="1" id="KW-0472">Membrane</keyword>
<evidence type="ECO:0000313" key="3">
    <source>
        <dbReference type="EMBL" id="MPM30437.1"/>
    </source>
</evidence>
<dbReference type="AlphaFoldDB" id="A0A644YQ79"/>